<dbReference type="PANTHER" id="PTHR32089">
    <property type="entry name" value="METHYL-ACCEPTING CHEMOTAXIS PROTEIN MCPB"/>
    <property type="match status" value="1"/>
</dbReference>
<gene>
    <name evidence="4" type="ORF">EV210_115101</name>
</gene>
<dbReference type="AlphaFoldDB" id="A0A4R1PUS4"/>
<dbReference type="Gene3D" id="1.10.287.950">
    <property type="entry name" value="Methyl-accepting chemotaxis protein"/>
    <property type="match status" value="1"/>
</dbReference>
<evidence type="ECO:0000313" key="5">
    <source>
        <dbReference type="Proteomes" id="UP000295063"/>
    </source>
</evidence>
<dbReference type="RefSeq" id="WP_132082919.1">
    <property type="nucleotide sequence ID" value="NZ_DAIMLW010000207.1"/>
</dbReference>
<evidence type="ECO:0000256" key="1">
    <source>
        <dbReference type="ARBA" id="ARBA00023224"/>
    </source>
</evidence>
<organism evidence="4 5">
    <name type="scientific">Anaerospora hongkongensis</name>
    <dbReference type="NCBI Taxonomy" id="244830"/>
    <lineage>
        <taxon>Bacteria</taxon>
        <taxon>Bacillati</taxon>
        <taxon>Bacillota</taxon>
        <taxon>Negativicutes</taxon>
        <taxon>Selenomonadales</taxon>
        <taxon>Sporomusaceae</taxon>
        <taxon>Anaerospora</taxon>
    </lineage>
</organism>
<comment type="caution">
    <text evidence="4">The sequence shown here is derived from an EMBL/GenBank/DDBJ whole genome shotgun (WGS) entry which is preliminary data.</text>
</comment>
<feature type="domain" description="Methyl-accepting transducer" evidence="3">
    <location>
        <begin position="101"/>
        <end position="277"/>
    </location>
</feature>
<dbReference type="Proteomes" id="UP000295063">
    <property type="component" value="Unassembled WGS sequence"/>
</dbReference>
<dbReference type="Pfam" id="PF00015">
    <property type="entry name" value="MCPsignal"/>
    <property type="match status" value="1"/>
</dbReference>
<name>A0A4R1PUS4_9FIRM</name>
<protein>
    <submittedName>
        <fullName evidence="4">Methyl-accepting chemotaxis protein (MCP) signaling protein</fullName>
    </submittedName>
</protein>
<keyword evidence="1 2" id="KW-0807">Transducer</keyword>
<evidence type="ECO:0000313" key="4">
    <source>
        <dbReference type="EMBL" id="TCL34514.1"/>
    </source>
</evidence>
<dbReference type="InterPro" id="IPR004089">
    <property type="entry name" value="MCPsignal_dom"/>
</dbReference>
<reference evidence="4 5" key="1">
    <citation type="submission" date="2019-03" db="EMBL/GenBank/DDBJ databases">
        <title>Genomic Encyclopedia of Type Strains, Phase IV (KMG-IV): sequencing the most valuable type-strain genomes for metagenomic binning, comparative biology and taxonomic classification.</title>
        <authorList>
            <person name="Goeker M."/>
        </authorList>
    </citation>
    <scope>NUCLEOTIDE SEQUENCE [LARGE SCALE GENOMIC DNA]</scope>
    <source>
        <strain evidence="4 5">DSM 15969</strain>
    </source>
</reference>
<dbReference type="GO" id="GO:0007165">
    <property type="term" value="P:signal transduction"/>
    <property type="evidence" value="ECO:0007669"/>
    <property type="project" value="UniProtKB-KW"/>
</dbReference>
<dbReference type="PROSITE" id="PS50111">
    <property type="entry name" value="CHEMOTAXIS_TRANSDUC_2"/>
    <property type="match status" value="1"/>
</dbReference>
<accession>A0A4R1PUS4</accession>
<dbReference type="SMART" id="SM00283">
    <property type="entry name" value="MA"/>
    <property type="match status" value="1"/>
</dbReference>
<evidence type="ECO:0000256" key="2">
    <source>
        <dbReference type="PROSITE-ProRule" id="PRU00284"/>
    </source>
</evidence>
<evidence type="ECO:0000259" key="3">
    <source>
        <dbReference type="PROSITE" id="PS50111"/>
    </source>
</evidence>
<proteinExistence type="predicted"/>
<dbReference type="PANTHER" id="PTHR32089:SF112">
    <property type="entry name" value="LYSOZYME-LIKE PROTEIN-RELATED"/>
    <property type="match status" value="1"/>
</dbReference>
<dbReference type="OrthoDB" id="9807021at2"/>
<dbReference type="SUPFAM" id="SSF58104">
    <property type="entry name" value="Methyl-accepting chemotaxis protein (MCP) signaling domain"/>
    <property type="match status" value="1"/>
</dbReference>
<dbReference type="EMBL" id="SLUI01000015">
    <property type="protein sequence ID" value="TCL34514.1"/>
    <property type="molecule type" value="Genomic_DNA"/>
</dbReference>
<sequence length="277" mass="29860">MEQKPDLISSFLTVMPYLNELLTSDVGVSITDKEKYLYYKAGQDLDLKVTPGAPLKPGSSVYRAVHEKKRATIRADKSLFGIPYIAVAIPLFDAAGSVIGAASVQESISRQETLKEMSQQLNASVTVLAASAEKISAQSQEITAISRELATATFQSKDRVRESDQVLSLIKMIASQTNLLGLNAAIEAARVGDQGRGFGVVAQEIRKLAGTSADSIKQIEDIIRSIQQDSDYTAGQMQLIGDAIGQITDSIMQVSAAIQQTNSMTSRLDHLAHELNS</sequence>
<dbReference type="GO" id="GO:0016020">
    <property type="term" value="C:membrane"/>
    <property type="evidence" value="ECO:0007669"/>
    <property type="project" value="InterPro"/>
</dbReference>
<keyword evidence="5" id="KW-1185">Reference proteome</keyword>